<keyword evidence="3" id="KW-1185">Reference proteome</keyword>
<protein>
    <submittedName>
        <fullName evidence="2">Uncharacterized protein</fullName>
    </submittedName>
</protein>
<feature type="transmembrane region" description="Helical" evidence="1">
    <location>
        <begin position="44"/>
        <end position="64"/>
    </location>
</feature>
<keyword evidence="1" id="KW-0812">Transmembrane</keyword>
<evidence type="ECO:0000313" key="2">
    <source>
        <dbReference type="EMBL" id="OAX41037.1"/>
    </source>
</evidence>
<dbReference type="OrthoDB" id="10560167at2759"/>
<reference evidence="2 3" key="1">
    <citation type="submission" date="2016-06" db="EMBL/GenBank/DDBJ databases">
        <title>Comparative genomics of the ectomycorrhizal sister species Rhizopogon vinicolor and Rhizopogon vesiculosus (Basidiomycota: Boletales) reveals a divergence of the mating type B locus.</title>
        <authorList>
            <consortium name="DOE Joint Genome Institute"/>
            <person name="Mujic A.B."/>
            <person name="Kuo A."/>
            <person name="Tritt A."/>
            <person name="Lipzen A."/>
            <person name="Chen C."/>
            <person name="Johnson J."/>
            <person name="Sharma A."/>
            <person name="Barry K."/>
            <person name="Grigoriev I.V."/>
            <person name="Spatafora J.W."/>
        </authorList>
    </citation>
    <scope>NUCLEOTIDE SEQUENCE [LARGE SCALE GENOMIC DNA]</scope>
    <source>
        <strain evidence="2 3">AM-OR11-026</strain>
    </source>
</reference>
<sequence>MTAIQESEKLDIISSPSSTTHVADDNLNDKFLANPMNFSYKTKWTVTLVACAFSGIVGNLIYIVQ</sequence>
<dbReference type="Proteomes" id="UP000092154">
    <property type="component" value="Unassembled WGS sequence"/>
</dbReference>
<evidence type="ECO:0000256" key="1">
    <source>
        <dbReference type="SAM" id="Phobius"/>
    </source>
</evidence>
<name>A0A1B7N881_9AGAM</name>
<evidence type="ECO:0000313" key="3">
    <source>
        <dbReference type="Proteomes" id="UP000092154"/>
    </source>
</evidence>
<dbReference type="InParanoid" id="A0A1B7N881"/>
<gene>
    <name evidence="2" type="ORF">K503DRAFT_768034</name>
</gene>
<keyword evidence="1" id="KW-1133">Transmembrane helix</keyword>
<accession>A0A1B7N881</accession>
<organism evidence="2 3">
    <name type="scientific">Rhizopogon vinicolor AM-OR11-026</name>
    <dbReference type="NCBI Taxonomy" id="1314800"/>
    <lineage>
        <taxon>Eukaryota</taxon>
        <taxon>Fungi</taxon>
        <taxon>Dikarya</taxon>
        <taxon>Basidiomycota</taxon>
        <taxon>Agaricomycotina</taxon>
        <taxon>Agaricomycetes</taxon>
        <taxon>Agaricomycetidae</taxon>
        <taxon>Boletales</taxon>
        <taxon>Suillineae</taxon>
        <taxon>Rhizopogonaceae</taxon>
        <taxon>Rhizopogon</taxon>
    </lineage>
</organism>
<keyword evidence="1" id="KW-0472">Membrane</keyword>
<proteinExistence type="predicted"/>
<dbReference type="AlphaFoldDB" id="A0A1B7N881"/>
<dbReference type="EMBL" id="KV448192">
    <property type="protein sequence ID" value="OAX41037.1"/>
    <property type="molecule type" value="Genomic_DNA"/>
</dbReference>